<dbReference type="InterPro" id="IPR002446">
    <property type="entry name" value="Lipocalin_bac"/>
</dbReference>
<dbReference type="InterPro" id="IPR001509">
    <property type="entry name" value="Epimerase_deHydtase"/>
</dbReference>
<dbReference type="InterPro" id="IPR000566">
    <property type="entry name" value="Lipocln_cytosolic_FA-bd_dom"/>
</dbReference>
<reference evidence="5 6" key="1">
    <citation type="submission" date="2018-08" db="EMBL/GenBank/DDBJ databases">
        <title>A genome reference for cultivated species of the human gut microbiota.</title>
        <authorList>
            <person name="Zou Y."/>
            <person name="Xue W."/>
            <person name="Luo G."/>
        </authorList>
    </citation>
    <scope>NUCLEOTIDE SEQUENCE [LARGE SCALE GENOMIC DNA]</scope>
    <source>
        <strain evidence="5 6">AM40-30BH</strain>
    </source>
</reference>
<dbReference type="Proteomes" id="UP000284379">
    <property type="component" value="Unassembled WGS sequence"/>
</dbReference>
<proteinExistence type="inferred from homology"/>
<gene>
    <name evidence="5" type="ORF">DW888_08515</name>
</gene>
<comment type="similarity">
    <text evidence="1">Belongs to the NAD(P)-dependent epimerase/dehydratase family. SDR39U1 subfamily.</text>
</comment>
<evidence type="ECO:0000259" key="4">
    <source>
        <dbReference type="Pfam" id="PF08338"/>
    </source>
</evidence>
<dbReference type="InterPro" id="IPR022272">
    <property type="entry name" value="Lipocalin_CS"/>
</dbReference>
<evidence type="ECO:0000313" key="6">
    <source>
        <dbReference type="Proteomes" id="UP000284379"/>
    </source>
</evidence>
<dbReference type="SUPFAM" id="SSF50814">
    <property type="entry name" value="Lipocalins"/>
    <property type="match status" value="1"/>
</dbReference>
<comment type="caution">
    <text evidence="5">The sequence shown here is derived from an EMBL/GenBank/DDBJ whole genome shotgun (WGS) entry which is preliminary data.</text>
</comment>
<dbReference type="Gene3D" id="2.40.128.20">
    <property type="match status" value="1"/>
</dbReference>
<dbReference type="CDD" id="cd19438">
    <property type="entry name" value="lipocalin_Blc-like"/>
    <property type="match status" value="1"/>
</dbReference>
<accession>A0A413VQS1</accession>
<evidence type="ECO:0000256" key="1">
    <source>
        <dbReference type="ARBA" id="ARBA00009353"/>
    </source>
</evidence>
<sequence>MNIAISGASGFIGRHLTAFLTEQGHRVVPLGRPMFREGTLGYLVQALSHCDVVINLAGAPISRRWTPEYKRELYDSRINVTHRIIRALGAVRRKPQLMISASAVGYYPLEGTFDEYTNTRGSGFLADLCYAWEKEAKRCPPEMRLVIARFGVVLSPDGGAMEQMLCPLKMKLAAAIGPGTQPFPWISINDLCRAMAFIIESGTLRGTFNFVSPQEITQYAFARALGKAYHAWGTIIVPRMCVQLMYGEGATSLTTGQYVRPGKLLESGFKFHDAVVEQLFQGIDHSTVNELDLPRYMGRWYEIARYDHRFERGLSEVTATYTLLPDGSIRVENAGYKQDAHGRGRYKRAIGRAKIPDITRPGKLKVSFFLWFYSDYYILELDKEGYNYALIGSSSDKYLWILSRTPQLPEEVKKRLLTVALQRGYDINLLVWINQSTLKID</sequence>
<dbReference type="PRINTS" id="PR01171">
    <property type="entry name" value="BCTLIPOCALIN"/>
</dbReference>
<feature type="domain" description="NAD-dependent epimerase/dehydratase" evidence="2">
    <location>
        <begin position="3"/>
        <end position="202"/>
    </location>
</feature>
<dbReference type="SUPFAM" id="SSF51735">
    <property type="entry name" value="NAD(P)-binding Rossmann-fold domains"/>
    <property type="match status" value="1"/>
</dbReference>
<dbReference type="Pfam" id="PF01370">
    <property type="entry name" value="Epimerase"/>
    <property type="match status" value="1"/>
</dbReference>
<dbReference type="PANTHER" id="PTHR11092:SF0">
    <property type="entry name" value="EPIMERASE FAMILY PROTEIN SDR39U1"/>
    <property type="match status" value="1"/>
</dbReference>
<evidence type="ECO:0000259" key="2">
    <source>
        <dbReference type="Pfam" id="PF01370"/>
    </source>
</evidence>
<dbReference type="InterPro" id="IPR036291">
    <property type="entry name" value="NAD(P)-bd_dom_sf"/>
</dbReference>
<dbReference type="PANTHER" id="PTHR11092">
    <property type="entry name" value="SUGAR NUCLEOTIDE EPIMERASE RELATED"/>
    <property type="match status" value="1"/>
</dbReference>
<evidence type="ECO:0000313" key="5">
    <source>
        <dbReference type="EMBL" id="RHB35882.1"/>
    </source>
</evidence>
<dbReference type="EMBL" id="QSGO01000005">
    <property type="protein sequence ID" value="RHB35882.1"/>
    <property type="molecule type" value="Genomic_DNA"/>
</dbReference>
<dbReference type="InterPro" id="IPR013549">
    <property type="entry name" value="DUF1731"/>
</dbReference>
<dbReference type="InterPro" id="IPR047202">
    <property type="entry name" value="Lipocalin_Blc-like_dom"/>
</dbReference>
<feature type="domain" description="DUF1731" evidence="4">
    <location>
        <begin position="237"/>
        <end position="275"/>
    </location>
</feature>
<organism evidence="5 6">
    <name type="scientific">Bacteroides nordii</name>
    <dbReference type="NCBI Taxonomy" id="291645"/>
    <lineage>
        <taxon>Bacteria</taxon>
        <taxon>Pseudomonadati</taxon>
        <taxon>Bacteroidota</taxon>
        <taxon>Bacteroidia</taxon>
        <taxon>Bacteroidales</taxon>
        <taxon>Bacteroidaceae</taxon>
        <taxon>Bacteroides</taxon>
    </lineage>
</organism>
<protein>
    <submittedName>
        <fullName evidence="5">TIGR01777 family protein</fullName>
    </submittedName>
</protein>
<dbReference type="Pfam" id="PF08212">
    <property type="entry name" value="Lipocalin_2"/>
    <property type="match status" value="1"/>
</dbReference>
<feature type="domain" description="Lipocalin/cytosolic fatty-acid binding" evidence="3">
    <location>
        <begin position="291"/>
        <end position="435"/>
    </location>
</feature>
<dbReference type="InterPro" id="IPR012674">
    <property type="entry name" value="Calycin"/>
</dbReference>
<dbReference type="Gene3D" id="3.40.50.720">
    <property type="entry name" value="NAD(P)-binding Rossmann-like Domain"/>
    <property type="match status" value="1"/>
</dbReference>
<name>A0A413VQS1_9BACE</name>
<dbReference type="InterPro" id="IPR010099">
    <property type="entry name" value="SDR39U1"/>
</dbReference>
<evidence type="ECO:0000259" key="3">
    <source>
        <dbReference type="Pfam" id="PF08212"/>
    </source>
</evidence>
<dbReference type="AlphaFoldDB" id="A0A413VQS1"/>
<dbReference type="PROSITE" id="PS00213">
    <property type="entry name" value="LIPOCALIN"/>
    <property type="match status" value="1"/>
</dbReference>
<dbReference type="Pfam" id="PF08338">
    <property type="entry name" value="DUF1731"/>
    <property type="match status" value="1"/>
</dbReference>
<dbReference type="RefSeq" id="WP_122201322.1">
    <property type="nucleotide sequence ID" value="NZ_CABJFV010000005.1"/>
</dbReference>
<dbReference type="NCBIfam" id="TIGR01777">
    <property type="entry name" value="yfcH"/>
    <property type="match status" value="1"/>
</dbReference>